<keyword evidence="1" id="KW-0812">Transmembrane</keyword>
<reference evidence="2 3" key="1">
    <citation type="submission" date="2016-09" db="EMBL/GenBank/DDBJ databases">
        <title>The draft genome of Dichanthelium oligosanthes: A C3 panicoid grass species.</title>
        <authorList>
            <person name="Studer A.J."/>
            <person name="Schnable J.C."/>
            <person name="Brutnell T.P."/>
        </authorList>
    </citation>
    <scope>NUCLEOTIDE SEQUENCE [LARGE SCALE GENOMIC DNA]</scope>
    <source>
        <strain evidence="3">cv. Kellogg 1175</strain>
        <tissue evidence="2">Leaf</tissue>
    </source>
</reference>
<dbReference type="Proteomes" id="UP000095767">
    <property type="component" value="Unassembled WGS sequence"/>
</dbReference>
<accession>A0A1E5W0D6</accession>
<sequence>LHCDAGGRRNELTVRHSQIWRAQANTFSVTGKIYAKTTLSIWILCPLAVLFIGKHVNLLRKA</sequence>
<evidence type="ECO:0000313" key="2">
    <source>
        <dbReference type="EMBL" id="OEL30857.1"/>
    </source>
</evidence>
<keyword evidence="1" id="KW-1133">Transmembrane helix</keyword>
<feature type="non-terminal residue" evidence="2">
    <location>
        <position position="1"/>
    </location>
</feature>
<keyword evidence="1" id="KW-0472">Membrane</keyword>
<evidence type="ECO:0000313" key="3">
    <source>
        <dbReference type="Proteomes" id="UP000095767"/>
    </source>
</evidence>
<keyword evidence="3" id="KW-1185">Reference proteome</keyword>
<name>A0A1E5W0D6_9POAL</name>
<evidence type="ECO:0000256" key="1">
    <source>
        <dbReference type="SAM" id="Phobius"/>
    </source>
</evidence>
<comment type="caution">
    <text evidence="2">The sequence shown here is derived from an EMBL/GenBank/DDBJ whole genome shotgun (WGS) entry which is preliminary data.</text>
</comment>
<organism evidence="2 3">
    <name type="scientific">Dichanthelium oligosanthes</name>
    <dbReference type="NCBI Taxonomy" id="888268"/>
    <lineage>
        <taxon>Eukaryota</taxon>
        <taxon>Viridiplantae</taxon>
        <taxon>Streptophyta</taxon>
        <taxon>Embryophyta</taxon>
        <taxon>Tracheophyta</taxon>
        <taxon>Spermatophyta</taxon>
        <taxon>Magnoliopsida</taxon>
        <taxon>Liliopsida</taxon>
        <taxon>Poales</taxon>
        <taxon>Poaceae</taxon>
        <taxon>PACMAD clade</taxon>
        <taxon>Panicoideae</taxon>
        <taxon>Panicodae</taxon>
        <taxon>Paniceae</taxon>
        <taxon>Dichantheliinae</taxon>
        <taxon>Dichanthelium</taxon>
    </lineage>
</organism>
<protein>
    <submittedName>
        <fullName evidence="2">Uncharacterized protein</fullName>
    </submittedName>
</protein>
<dbReference type="AlphaFoldDB" id="A0A1E5W0D6"/>
<feature type="transmembrane region" description="Helical" evidence="1">
    <location>
        <begin position="33"/>
        <end position="53"/>
    </location>
</feature>
<proteinExistence type="predicted"/>
<gene>
    <name evidence="2" type="ORF">BAE44_0008124</name>
</gene>
<dbReference type="EMBL" id="LWDX02024646">
    <property type="protein sequence ID" value="OEL30857.1"/>
    <property type="molecule type" value="Genomic_DNA"/>
</dbReference>